<dbReference type="SUPFAM" id="SSF103025">
    <property type="entry name" value="Folate-binding domain"/>
    <property type="match status" value="2"/>
</dbReference>
<dbReference type="GO" id="GO:0030488">
    <property type="term" value="P:tRNA methylation"/>
    <property type="evidence" value="ECO:0007669"/>
    <property type="project" value="TreeGrafter"/>
</dbReference>
<dbReference type="EMBL" id="KE124527">
    <property type="protein sequence ID" value="EWC77143.1"/>
    <property type="molecule type" value="Genomic_DNA"/>
</dbReference>
<dbReference type="InterPro" id="IPR027266">
    <property type="entry name" value="TrmE/GcvT-like"/>
</dbReference>
<dbReference type="Pfam" id="PF12631">
    <property type="entry name" value="MnmE_helical"/>
    <property type="match status" value="1"/>
</dbReference>
<dbReference type="InterPro" id="IPR025867">
    <property type="entry name" value="MnmE_helical"/>
</dbReference>
<evidence type="ECO:0000313" key="4">
    <source>
        <dbReference type="EMBL" id="EWC77143.1"/>
    </source>
</evidence>
<dbReference type="Pfam" id="PF10396">
    <property type="entry name" value="TrmE_N"/>
    <property type="match status" value="1"/>
</dbReference>
<dbReference type="InterPro" id="IPR006073">
    <property type="entry name" value="GTP-bd"/>
</dbReference>
<dbReference type="AlphaFoldDB" id="W7JQ55"/>
<reference evidence="4 5" key="1">
    <citation type="submission" date="2013-02" db="EMBL/GenBank/DDBJ databases">
        <title>The Genome Sequence of Plasmodium falciparum UGT5.1.</title>
        <authorList>
            <consortium name="The Broad Institute Genome Sequencing Platform"/>
            <consortium name="The Broad Institute Genome Sequencing Center for Infectious Disease"/>
            <person name="Neafsey D."/>
            <person name="Cheeseman I."/>
            <person name="Volkman S."/>
            <person name="Adams J."/>
            <person name="Walker B."/>
            <person name="Young S.K."/>
            <person name="Zeng Q."/>
            <person name="Gargeya S."/>
            <person name="Fitzgerald M."/>
            <person name="Haas B."/>
            <person name="Abouelleil A."/>
            <person name="Alvarado L."/>
            <person name="Arachchi H.M."/>
            <person name="Berlin A.M."/>
            <person name="Chapman S.B."/>
            <person name="Dewar J."/>
            <person name="Goldberg J."/>
            <person name="Griggs A."/>
            <person name="Gujja S."/>
            <person name="Hansen M."/>
            <person name="Howarth C."/>
            <person name="Imamovic A."/>
            <person name="Larimer J."/>
            <person name="McCowan C."/>
            <person name="Murphy C."/>
            <person name="Neiman D."/>
            <person name="Pearson M."/>
            <person name="Priest M."/>
            <person name="Roberts A."/>
            <person name="Saif S."/>
            <person name="Shea T."/>
            <person name="Sisk P."/>
            <person name="Sykes S."/>
            <person name="Wortman J."/>
            <person name="Nusbaum C."/>
            <person name="Birren B."/>
        </authorList>
    </citation>
    <scope>NUCLEOTIDE SEQUENCE [LARGE SCALE GENOMIC DNA]</scope>
    <source>
        <strain evidence="4 5">UGT5.1</strain>
    </source>
</reference>
<evidence type="ECO:0008006" key="6">
    <source>
        <dbReference type="Google" id="ProtNLM"/>
    </source>
</evidence>
<feature type="domain" description="MnmE helical" evidence="3">
    <location>
        <begin position="374"/>
        <end position="717"/>
    </location>
</feature>
<proteinExistence type="predicted"/>
<dbReference type="GO" id="GO:0002098">
    <property type="term" value="P:tRNA wobble uridine modification"/>
    <property type="evidence" value="ECO:0007669"/>
    <property type="project" value="TreeGrafter"/>
</dbReference>
<dbReference type="GO" id="GO:0005525">
    <property type="term" value="F:GTP binding"/>
    <property type="evidence" value="ECO:0007669"/>
    <property type="project" value="InterPro"/>
</dbReference>
<dbReference type="InterPro" id="IPR027368">
    <property type="entry name" value="MnmE_dom2"/>
</dbReference>
<dbReference type="Gene3D" id="3.40.50.300">
    <property type="entry name" value="P-loop containing nucleotide triphosphate hydrolases"/>
    <property type="match status" value="1"/>
</dbReference>
<feature type="domain" description="G" evidence="1">
    <location>
        <begin position="474"/>
        <end position="547"/>
    </location>
</feature>
<sequence length="720" mass="84793">MKCRKEMHLIKSKIGNRKMFEQKENILSLNMEEESFIDKNEQNKECEKKNMDINTIHNFLVNNNFASNEDEKKKNICDNISTYYSEANNNMINYVTNYDDVRKEYLLKIMSDKETIYALSSGNVQSAISVIRISGPLSKMILEILLHKGKDKKIKINNNNNNNNKNNICYNNYGKRQHFKKDNINRICNEKRTTNDVYNLSYETSGNEKLGDYNLHDIIHMRKNLEERKLYMGKLYDKNNDIIDIVMYSYFKEPKSYTGEELVEIYCHGNMLIVKEIMSAINNMNELFYKIIIEERQNNIYNNDMLCSFIEDNNNNNNNNNTKYDTNEGNNNPTNDHIIYEKIHERCHHNFIKIRESYKGEFTRRAFENNKMSLLQIEGLKELLFCKQKVQKQIALNYMNGYAKDIYLKLKELLKELLVYTELKIDFEEEHITSPKEKEEIQNMVLRKIREAINHINYILKKNNVEDISNSFDILLFGNVNSGKSTLMNNICNNDISIVTNIKGSTLDIIQKNIQIFNNSYNLCDSAGKELINIIKILNHNFKGKINQENNKGELNKNKMTNKIKIPYFIFCLNKCDLVSTCKFSKIKRNVKKCLLANLSTHILKRCSKKIFFISSKNGYNIDTLLKYFNEKMIKKRKLLFDKKYSNGNNIMFLPFERHKLYLKKAINHLLFIQKNIHNLTFDIISEEIKLAVNSLNRIIGTIKNEQILNKILDSFCIGK</sequence>
<evidence type="ECO:0000259" key="3">
    <source>
        <dbReference type="Pfam" id="PF12631"/>
    </source>
</evidence>
<dbReference type="PANTHER" id="PTHR42714:SF6">
    <property type="entry name" value="TRANSLATION INITIATION FACTOR IF-2"/>
    <property type="match status" value="1"/>
</dbReference>
<dbReference type="Proteomes" id="UP000030697">
    <property type="component" value="Unassembled WGS sequence"/>
</dbReference>
<evidence type="ECO:0000259" key="2">
    <source>
        <dbReference type="Pfam" id="PF10396"/>
    </source>
</evidence>
<organism evidence="4 5">
    <name type="scientific">Plasmodium falciparum UGT5.1</name>
    <dbReference type="NCBI Taxonomy" id="1237627"/>
    <lineage>
        <taxon>Eukaryota</taxon>
        <taxon>Sar</taxon>
        <taxon>Alveolata</taxon>
        <taxon>Apicomplexa</taxon>
        <taxon>Aconoidasida</taxon>
        <taxon>Haemosporida</taxon>
        <taxon>Plasmodiidae</taxon>
        <taxon>Plasmodium</taxon>
        <taxon>Plasmodium (Laverania)</taxon>
    </lineage>
</organism>
<accession>W7JQ55</accession>
<dbReference type="PANTHER" id="PTHR42714">
    <property type="entry name" value="TRNA MODIFICATION GTPASE GTPBP3"/>
    <property type="match status" value="1"/>
</dbReference>
<dbReference type="Pfam" id="PF01926">
    <property type="entry name" value="MMR_HSR1"/>
    <property type="match status" value="1"/>
</dbReference>
<feature type="domain" description="GTP-binding protein TrmE N-terminal" evidence="2">
    <location>
        <begin position="216"/>
        <end position="282"/>
    </location>
</feature>
<dbReference type="GO" id="GO:0005829">
    <property type="term" value="C:cytosol"/>
    <property type="evidence" value="ECO:0007669"/>
    <property type="project" value="TreeGrafter"/>
</dbReference>
<dbReference type="SUPFAM" id="SSF52540">
    <property type="entry name" value="P-loop containing nucleoside triphosphate hydrolases"/>
    <property type="match status" value="1"/>
</dbReference>
<dbReference type="InterPro" id="IPR027417">
    <property type="entry name" value="P-loop_NTPase"/>
</dbReference>
<gene>
    <name evidence="4" type="ORF">C923_02218</name>
</gene>
<evidence type="ECO:0000259" key="1">
    <source>
        <dbReference type="Pfam" id="PF01926"/>
    </source>
</evidence>
<dbReference type="InterPro" id="IPR018948">
    <property type="entry name" value="GTP-bd_TrmE_N"/>
</dbReference>
<dbReference type="Gene3D" id="1.20.120.430">
    <property type="entry name" value="tRNA modification GTPase MnmE domain 2"/>
    <property type="match status" value="1"/>
</dbReference>
<dbReference type="CDD" id="cd14858">
    <property type="entry name" value="TrmE_N"/>
    <property type="match status" value="1"/>
</dbReference>
<protein>
    <recommendedName>
        <fullName evidence="6">tRNA modification GTPase TrmE</fullName>
    </recommendedName>
</protein>
<name>W7JQ55_PLAFA</name>
<evidence type="ECO:0000313" key="5">
    <source>
        <dbReference type="Proteomes" id="UP000030697"/>
    </source>
</evidence>
<dbReference type="Gene3D" id="3.30.1360.120">
    <property type="entry name" value="Probable tRNA modification gtpase trme, domain 1"/>
    <property type="match status" value="1"/>
</dbReference>
<dbReference type="OrthoDB" id="188276at2759"/>
<dbReference type="SUPFAM" id="SSF116878">
    <property type="entry name" value="TrmE connector domain"/>
    <property type="match status" value="1"/>
</dbReference>